<evidence type="ECO:0000313" key="6">
    <source>
        <dbReference type="Proteomes" id="UP000637002"/>
    </source>
</evidence>
<dbReference type="RefSeq" id="WP_188611008.1">
    <property type="nucleotide sequence ID" value="NZ_BMGG01000007.1"/>
</dbReference>
<comment type="caution">
    <text evidence="5">The sequence shown here is derived from an EMBL/GenBank/DDBJ whole genome shotgun (WGS) entry which is preliminary data.</text>
</comment>
<dbReference type="InterPro" id="IPR037143">
    <property type="entry name" value="4-PPantetheinyl_Trfase_dom_sf"/>
</dbReference>
<comment type="similarity">
    <text evidence="1">Belongs to the P-Pant transferase superfamily. Gsp/Sfp/HetI/AcpT family.</text>
</comment>
<evidence type="ECO:0000259" key="3">
    <source>
        <dbReference type="Pfam" id="PF01648"/>
    </source>
</evidence>
<reference evidence="5" key="1">
    <citation type="journal article" date="2014" name="Int. J. Syst. Evol. Microbiol.">
        <title>Complete genome sequence of Corynebacterium casei LMG S-19264T (=DSM 44701T), isolated from a smear-ripened cheese.</title>
        <authorList>
            <consortium name="US DOE Joint Genome Institute (JGI-PGF)"/>
            <person name="Walter F."/>
            <person name="Albersmeier A."/>
            <person name="Kalinowski J."/>
            <person name="Ruckert C."/>
        </authorList>
    </citation>
    <scope>NUCLEOTIDE SEQUENCE</scope>
    <source>
        <strain evidence="5">CGMCC 1.12919</strain>
    </source>
</reference>
<dbReference type="AlphaFoldDB" id="A0A916UN02"/>
<dbReference type="GO" id="GO:0000287">
    <property type="term" value="F:magnesium ion binding"/>
    <property type="evidence" value="ECO:0007669"/>
    <property type="project" value="InterPro"/>
</dbReference>
<gene>
    <name evidence="5" type="ORF">GCM10010994_40740</name>
</gene>
<organism evidence="5 6">
    <name type="scientific">Chelatococcus reniformis</name>
    <dbReference type="NCBI Taxonomy" id="1494448"/>
    <lineage>
        <taxon>Bacteria</taxon>
        <taxon>Pseudomonadati</taxon>
        <taxon>Pseudomonadota</taxon>
        <taxon>Alphaproteobacteria</taxon>
        <taxon>Hyphomicrobiales</taxon>
        <taxon>Chelatococcaceae</taxon>
        <taxon>Chelatococcus</taxon>
    </lineage>
</organism>
<dbReference type="InterPro" id="IPR055066">
    <property type="entry name" value="AASDHPPT_N"/>
</dbReference>
<keyword evidence="2 5" id="KW-0808">Transferase</keyword>
<dbReference type="EMBL" id="BMGG01000007">
    <property type="protein sequence ID" value="GGC78351.1"/>
    <property type="molecule type" value="Genomic_DNA"/>
</dbReference>
<dbReference type="GO" id="GO:0019878">
    <property type="term" value="P:lysine biosynthetic process via aminoadipic acid"/>
    <property type="evidence" value="ECO:0007669"/>
    <property type="project" value="TreeGrafter"/>
</dbReference>
<dbReference type="InterPro" id="IPR008278">
    <property type="entry name" value="4-PPantetheinyl_Trfase_dom"/>
</dbReference>
<name>A0A916UN02_9HYPH</name>
<dbReference type="Pfam" id="PF22624">
    <property type="entry name" value="AASDHPPT_N"/>
    <property type="match status" value="1"/>
</dbReference>
<evidence type="ECO:0000256" key="2">
    <source>
        <dbReference type="ARBA" id="ARBA00022679"/>
    </source>
</evidence>
<dbReference type="InterPro" id="IPR050559">
    <property type="entry name" value="P-Pant_transferase_sf"/>
</dbReference>
<feature type="domain" description="4'-phosphopantetheinyl transferase N-terminal" evidence="4">
    <location>
        <begin position="40"/>
        <end position="117"/>
    </location>
</feature>
<reference evidence="5" key="2">
    <citation type="submission" date="2020-09" db="EMBL/GenBank/DDBJ databases">
        <authorList>
            <person name="Sun Q."/>
            <person name="Zhou Y."/>
        </authorList>
    </citation>
    <scope>NUCLEOTIDE SEQUENCE</scope>
    <source>
        <strain evidence="5">CGMCC 1.12919</strain>
    </source>
</reference>
<evidence type="ECO:0000259" key="4">
    <source>
        <dbReference type="Pfam" id="PF22624"/>
    </source>
</evidence>
<proteinExistence type="inferred from homology"/>
<evidence type="ECO:0000256" key="1">
    <source>
        <dbReference type="ARBA" id="ARBA00010990"/>
    </source>
</evidence>
<evidence type="ECO:0000313" key="5">
    <source>
        <dbReference type="EMBL" id="GGC78351.1"/>
    </source>
</evidence>
<dbReference type="PANTHER" id="PTHR12215">
    <property type="entry name" value="PHOSPHOPANTETHEINE TRANSFERASE"/>
    <property type="match status" value="1"/>
</dbReference>
<keyword evidence="6" id="KW-1185">Reference proteome</keyword>
<protein>
    <submittedName>
        <fullName evidence="5">4'-phosphopantetheinyl transferase</fullName>
    </submittedName>
</protein>
<dbReference type="PANTHER" id="PTHR12215:SF10">
    <property type="entry name" value="L-AMINOADIPATE-SEMIALDEHYDE DEHYDROGENASE-PHOSPHOPANTETHEINYL TRANSFERASE"/>
    <property type="match status" value="1"/>
</dbReference>
<dbReference type="GO" id="GO:0008897">
    <property type="term" value="F:holo-[acyl-carrier-protein] synthase activity"/>
    <property type="evidence" value="ECO:0007669"/>
    <property type="project" value="InterPro"/>
</dbReference>
<dbReference type="GO" id="GO:0005829">
    <property type="term" value="C:cytosol"/>
    <property type="evidence" value="ECO:0007669"/>
    <property type="project" value="TreeGrafter"/>
</dbReference>
<sequence length="246" mass="26851">MNAAPWTEIRDVRRPAPPCANAVDLWLIDLDGARPSITGALNVEERRRAGRFAFARDARRFAAARGYLRHILGARLDCPPAEIAFEVGPWGKPALPPSVASCLAFNLSHSGGQALIALAHTASLGVDLEEMRPIDGWQGLMDTFASYEAQSILRTRPSAQMDAFFACWTRREAVVKLWGEGFSADLHSFEVSTDPDAPARILSVTRPGITAADISLWSFKATPRSWAALAIPAVGGSVELRFWRLI</sequence>
<dbReference type="Proteomes" id="UP000637002">
    <property type="component" value="Unassembled WGS sequence"/>
</dbReference>
<dbReference type="Pfam" id="PF01648">
    <property type="entry name" value="ACPS"/>
    <property type="match status" value="1"/>
</dbReference>
<dbReference type="SUPFAM" id="SSF56214">
    <property type="entry name" value="4'-phosphopantetheinyl transferase"/>
    <property type="match status" value="2"/>
</dbReference>
<dbReference type="Gene3D" id="3.90.470.20">
    <property type="entry name" value="4'-phosphopantetheinyl transferase domain"/>
    <property type="match status" value="1"/>
</dbReference>
<feature type="domain" description="4'-phosphopantetheinyl transferase" evidence="3">
    <location>
        <begin position="123"/>
        <end position="202"/>
    </location>
</feature>
<accession>A0A916UN02</accession>